<dbReference type="InterPro" id="IPR045170">
    <property type="entry name" value="MTOX"/>
</dbReference>
<dbReference type="InterPro" id="IPR036188">
    <property type="entry name" value="FAD/NAD-bd_sf"/>
</dbReference>
<dbReference type="RefSeq" id="WP_129439783.1">
    <property type="nucleotide sequence ID" value="NZ_CP035492.1"/>
</dbReference>
<dbReference type="Proteomes" id="UP000293568">
    <property type="component" value="Chromosome"/>
</dbReference>
<proteinExistence type="predicted"/>
<comment type="cofactor">
    <cofactor evidence="1">
        <name>FAD</name>
        <dbReference type="ChEBI" id="CHEBI:57692"/>
    </cofactor>
</comment>
<accession>A0A4V0YF34</accession>
<dbReference type="KEGG" id="pprt:ET464_07805"/>
<evidence type="ECO:0000256" key="2">
    <source>
        <dbReference type="ARBA" id="ARBA00022630"/>
    </source>
</evidence>
<reference evidence="6 7" key="1">
    <citation type="submission" date="2019-01" db="EMBL/GenBank/DDBJ databases">
        <title>Genome sequencing of strain FW100M-2.</title>
        <authorList>
            <person name="Heo J."/>
            <person name="Kim S.-J."/>
            <person name="Kim J.-S."/>
            <person name="Hong S.-B."/>
            <person name="Kwon S.-W."/>
        </authorList>
    </citation>
    <scope>NUCLEOTIDE SEQUENCE [LARGE SCALE GENOMIC DNA]</scope>
    <source>
        <strain evidence="6 7">FW100M-2</strain>
    </source>
</reference>
<sequence>MHTSYDVIVVGAGSMGMSAGYYLARQGVRVLLIDAFDPPHLFGSHHGDTRLMRHVYSGSPVYTEMALRADRLWTELEQESGETLLVRSGVLNAAPAASVLSSKINRSAQYHVPVELLDADEIRTRWSGFQFPDGFQGLYEQQAGYLLCDVCVRTYRRQAESYGAEMLVNTPVEGIEAAGEGFGVRTRHGLYTADKLVLSLGAWFGSIRSFIDMPVRPVRKVVGWFQSDNLLFDTAHFPGFTFGDASGGYYGFPSRDGSGVKIGRHDAGRSWRPGEPFEPFGAYEDDERDLRRALEAYMPRAAGKLLRGGICKYEMTPDEDFIIDTHPEHRNVLVAGGFSGHGFKFSSVVGEIISDLVIRNQSAFDLAPFHLSRFNSVTEAEV</sequence>
<evidence type="ECO:0000256" key="1">
    <source>
        <dbReference type="ARBA" id="ARBA00001974"/>
    </source>
</evidence>
<keyword evidence="3" id="KW-0274">FAD</keyword>
<keyword evidence="4" id="KW-0560">Oxidoreductase</keyword>
<dbReference type="EMBL" id="CP035492">
    <property type="protein sequence ID" value="QAY66321.1"/>
    <property type="molecule type" value="Genomic_DNA"/>
</dbReference>
<dbReference type="SUPFAM" id="SSF54373">
    <property type="entry name" value="FAD-linked reductases, C-terminal domain"/>
    <property type="match status" value="1"/>
</dbReference>
<keyword evidence="7" id="KW-1185">Reference proteome</keyword>
<dbReference type="GO" id="GO:0005829">
    <property type="term" value="C:cytosol"/>
    <property type="evidence" value="ECO:0007669"/>
    <property type="project" value="TreeGrafter"/>
</dbReference>
<dbReference type="NCBIfam" id="NF008425">
    <property type="entry name" value="PRK11259.1"/>
    <property type="match status" value="1"/>
</dbReference>
<dbReference type="Pfam" id="PF01266">
    <property type="entry name" value="DAO"/>
    <property type="match status" value="1"/>
</dbReference>
<dbReference type="Gene3D" id="3.50.50.60">
    <property type="entry name" value="FAD/NAD(P)-binding domain"/>
    <property type="match status" value="1"/>
</dbReference>
<feature type="domain" description="FAD dependent oxidoreductase" evidence="5">
    <location>
        <begin position="6"/>
        <end position="356"/>
    </location>
</feature>
<evidence type="ECO:0000256" key="4">
    <source>
        <dbReference type="ARBA" id="ARBA00023002"/>
    </source>
</evidence>
<name>A0A4V0YF34_9BACL</name>
<evidence type="ECO:0000256" key="3">
    <source>
        <dbReference type="ARBA" id="ARBA00022827"/>
    </source>
</evidence>
<evidence type="ECO:0000259" key="5">
    <source>
        <dbReference type="Pfam" id="PF01266"/>
    </source>
</evidence>
<dbReference type="Gene3D" id="3.30.9.10">
    <property type="entry name" value="D-Amino Acid Oxidase, subunit A, domain 2"/>
    <property type="match status" value="1"/>
</dbReference>
<dbReference type="AlphaFoldDB" id="A0A4V0YF34"/>
<gene>
    <name evidence="6" type="ORF">ET464_07805</name>
</gene>
<protein>
    <submittedName>
        <fullName evidence="6">N-methyl-L-tryptophan oxidase</fullName>
    </submittedName>
</protein>
<organism evidence="6 7">
    <name type="scientific">Paenibacillus protaetiae</name>
    <dbReference type="NCBI Taxonomy" id="2509456"/>
    <lineage>
        <taxon>Bacteria</taxon>
        <taxon>Bacillati</taxon>
        <taxon>Bacillota</taxon>
        <taxon>Bacilli</taxon>
        <taxon>Bacillales</taxon>
        <taxon>Paenibacillaceae</taxon>
        <taxon>Paenibacillus</taxon>
    </lineage>
</organism>
<dbReference type="SUPFAM" id="SSF51905">
    <property type="entry name" value="FAD/NAD(P)-binding domain"/>
    <property type="match status" value="1"/>
</dbReference>
<dbReference type="OrthoDB" id="9794226at2"/>
<dbReference type="InterPro" id="IPR006076">
    <property type="entry name" value="FAD-dep_OxRdtase"/>
</dbReference>
<dbReference type="GO" id="GO:0050660">
    <property type="term" value="F:flavin adenine dinucleotide binding"/>
    <property type="evidence" value="ECO:0007669"/>
    <property type="project" value="InterPro"/>
</dbReference>
<dbReference type="PANTHER" id="PTHR10961:SF7">
    <property type="entry name" value="FAD DEPENDENT OXIDOREDUCTASE DOMAIN-CONTAINING PROTEIN"/>
    <property type="match status" value="1"/>
</dbReference>
<dbReference type="GO" id="GO:0008115">
    <property type="term" value="F:sarcosine oxidase activity"/>
    <property type="evidence" value="ECO:0007669"/>
    <property type="project" value="TreeGrafter"/>
</dbReference>
<dbReference type="PANTHER" id="PTHR10961">
    <property type="entry name" value="PEROXISOMAL SARCOSINE OXIDASE"/>
    <property type="match status" value="1"/>
</dbReference>
<evidence type="ECO:0000313" key="6">
    <source>
        <dbReference type="EMBL" id="QAY66321.1"/>
    </source>
</evidence>
<evidence type="ECO:0000313" key="7">
    <source>
        <dbReference type="Proteomes" id="UP000293568"/>
    </source>
</evidence>
<keyword evidence="2" id="KW-0285">Flavoprotein</keyword>